<dbReference type="InterPro" id="IPR011008">
    <property type="entry name" value="Dimeric_a/b-barrel"/>
</dbReference>
<evidence type="ECO:0000259" key="1">
    <source>
        <dbReference type="PROSITE" id="PS51725"/>
    </source>
</evidence>
<feature type="domain" description="ABM" evidence="1">
    <location>
        <begin position="12"/>
        <end position="103"/>
    </location>
</feature>
<proteinExistence type="predicted"/>
<accession>A0A4Z1P2A6</accession>
<name>A0A4Z1P2A6_9PEZI</name>
<keyword evidence="3" id="KW-1185">Reference proteome</keyword>
<organism evidence="2 3">
    <name type="scientific">Venturia nashicola</name>
    <dbReference type="NCBI Taxonomy" id="86259"/>
    <lineage>
        <taxon>Eukaryota</taxon>
        <taxon>Fungi</taxon>
        <taxon>Dikarya</taxon>
        <taxon>Ascomycota</taxon>
        <taxon>Pezizomycotina</taxon>
        <taxon>Dothideomycetes</taxon>
        <taxon>Pleosporomycetidae</taxon>
        <taxon>Venturiales</taxon>
        <taxon>Venturiaceae</taxon>
        <taxon>Venturia</taxon>
    </lineage>
</organism>
<protein>
    <submittedName>
        <fullName evidence="2">Putative C6 finger domain-containing protein</fullName>
    </submittedName>
</protein>
<dbReference type="EMBL" id="SNSC02000007">
    <property type="protein sequence ID" value="TID22843.1"/>
    <property type="molecule type" value="Genomic_DNA"/>
</dbReference>
<dbReference type="Proteomes" id="UP000298493">
    <property type="component" value="Unassembled WGS sequence"/>
</dbReference>
<dbReference type="InterPro" id="IPR007138">
    <property type="entry name" value="ABM_dom"/>
</dbReference>
<dbReference type="Gene3D" id="3.30.70.100">
    <property type="match status" value="1"/>
</dbReference>
<dbReference type="SUPFAM" id="SSF54909">
    <property type="entry name" value="Dimeric alpha+beta barrel"/>
    <property type="match status" value="1"/>
</dbReference>
<dbReference type="Pfam" id="PF03992">
    <property type="entry name" value="ABM"/>
    <property type="match status" value="1"/>
</dbReference>
<dbReference type="PROSITE" id="PS51725">
    <property type="entry name" value="ABM"/>
    <property type="match status" value="1"/>
</dbReference>
<reference evidence="2 3" key="1">
    <citation type="submission" date="2019-04" db="EMBL/GenBank/DDBJ databases">
        <title>High contiguity whole genome sequence and gene annotation resource for two Venturia nashicola isolates.</title>
        <authorList>
            <person name="Prokchorchik M."/>
            <person name="Won K."/>
            <person name="Lee Y."/>
            <person name="Choi E.D."/>
            <person name="Segonzac C."/>
            <person name="Sohn K.H."/>
        </authorList>
    </citation>
    <scope>NUCLEOTIDE SEQUENCE [LARGE SCALE GENOMIC DNA]</scope>
    <source>
        <strain evidence="2 3">PRI2</strain>
    </source>
</reference>
<evidence type="ECO:0000313" key="3">
    <source>
        <dbReference type="Proteomes" id="UP000298493"/>
    </source>
</evidence>
<evidence type="ECO:0000313" key="2">
    <source>
        <dbReference type="EMBL" id="TID22843.1"/>
    </source>
</evidence>
<sequence>MAAPALPDIDSFSLHLTVYVAPENVDKLLKAMEPVFDHVSAEEGCTFFELYQDPASPGTLSWIENWSVSPEWFMANQVTKEYYKEYFAITEPLFIKPREFKILKRVGKPFLSVKDSNFK</sequence>
<dbReference type="AlphaFoldDB" id="A0A4Z1P2A6"/>
<comment type="caution">
    <text evidence="2">The sequence shown here is derived from an EMBL/GenBank/DDBJ whole genome shotgun (WGS) entry which is preliminary data.</text>
</comment>
<dbReference type="OrthoDB" id="4126315at2759"/>
<gene>
    <name evidence="2" type="ORF">E6O75_ATG02017</name>
</gene>